<evidence type="ECO:0000313" key="2">
    <source>
        <dbReference type="EMBL" id="RAS61838.1"/>
    </source>
</evidence>
<proteinExistence type="predicted"/>
<dbReference type="Proteomes" id="UP000248714">
    <property type="component" value="Unassembled WGS sequence"/>
</dbReference>
<organism evidence="1 3">
    <name type="scientific">Lentzea atacamensis</name>
    <dbReference type="NCBI Taxonomy" id="531938"/>
    <lineage>
        <taxon>Bacteria</taxon>
        <taxon>Bacillati</taxon>
        <taxon>Actinomycetota</taxon>
        <taxon>Actinomycetes</taxon>
        <taxon>Pseudonocardiales</taxon>
        <taxon>Pseudonocardiaceae</taxon>
        <taxon>Lentzea</taxon>
    </lineage>
</organism>
<keyword evidence="4" id="KW-1185">Reference proteome</keyword>
<protein>
    <submittedName>
        <fullName evidence="1">Uncharacterized protein</fullName>
    </submittedName>
</protein>
<reference evidence="1 3" key="1">
    <citation type="submission" date="2018-05" db="EMBL/GenBank/DDBJ databases">
        <title>Genomic Encyclopedia of Type Strains, Phase IV (KMG-IV): sequencing the most valuable type-strain genomes for metagenomic binning, comparative biology and taxonomic classification.</title>
        <authorList>
            <person name="Goeker M."/>
        </authorList>
    </citation>
    <scope>NUCLEOTIDE SEQUENCE [LARGE SCALE GENOMIC DNA]</scope>
    <source>
        <strain evidence="2 4">DSM 45479</strain>
        <strain evidence="1 3">DSM 45480</strain>
    </source>
</reference>
<evidence type="ECO:0000313" key="4">
    <source>
        <dbReference type="Proteomes" id="UP000248714"/>
    </source>
</evidence>
<name>A0A316IFU5_9PSEU</name>
<dbReference type="Proteomes" id="UP000246005">
    <property type="component" value="Unassembled WGS sequence"/>
</dbReference>
<dbReference type="AlphaFoldDB" id="A0A316IFU5"/>
<dbReference type="EMBL" id="QLTT01000009">
    <property type="protein sequence ID" value="RAS61838.1"/>
    <property type="molecule type" value="Genomic_DNA"/>
</dbReference>
<evidence type="ECO:0000313" key="3">
    <source>
        <dbReference type="Proteomes" id="UP000246005"/>
    </source>
</evidence>
<evidence type="ECO:0000313" key="1">
    <source>
        <dbReference type="EMBL" id="PWK89118.1"/>
    </source>
</evidence>
<accession>A0A316IFU5</accession>
<gene>
    <name evidence="2" type="ORF">C8D87_109285</name>
    <name evidence="1" type="ORF">C8D88_102389</name>
</gene>
<comment type="caution">
    <text evidence="1">The sequence shown here is derived from an EMBL/GenBank/DDBJ whole genome shotgun (WGS) entry which is preliminary data.</text>
</comment>
<dbReference type="EMBL" id="QGHB01000002">
    <property type="protein sequence ID" value="PWK89118.1"/>
    <property type="molecule type" value="Genomic_DNA"/>
</dbReference>
<sequence length="130" mass="14616">MLEWGEVLLRALEAARRSGGLPWEETLHREVVAKLAMISVGIESELVRTGLDGIWADYVRGVTEEGEVLDDLRLEVSSIQAAGPRSVSPVRGLQLQRIRFVLREFAGYRERLSEDSRASLGLWERSLGLR</sequence>